<dbReference type="PROSITE" id="PS00211">
    <property type="entry name" value="ABC_TRANSPORTER_1"/>
    <property type="match status" value="1"/>
</dbReference>
<dbReference type="PANTHER" id="PTHR42939:SF1">
    <property type="entry name" value="ABC TRANSPORTER ATP-BINDING PROTEIN ALBC-RELATED"/>
    <property type="match status" value="1"/>
</dbReference>
<reference evidence="5 8" key="2">
    <citation type="submission" date="2020-04" db="EMBL/GenBank/DDBJ databases">
        <title>Antimicrobial susceptibility and clonality of vaginal-derived multi-drug resistant Mobiluncus isolates in China.</title>
        <authorList>
            <person name="Zhang X."/>
        </authorList>
    </citation>
    <scope>NUCLEOTIDE SEQUENCE [LARGE SCALE GENOMIC DNA]</scope>
    <source>
        <strain evidence="5 8">7</strain>
    </source>
</reference>
<dbReference type="GO" id="GO:0016887">
    <property type="term" value="F:ATP hydrolysis activity"/>
    <property type="evidence" value="ECO:0007669"/>
    <property type="project" value="InterPro"/>
</dbReference>
<comment type="caution">
    <text evidence="5">The sequence shown here is derived from an EMBL/GenBank/DDBJ whole genome shotgun (WGS) entry which is preliminary data.</text>
</comment>
<reference evidence="6 7" key="1">
    <citation type="submission" date="2018-06" db="EMBL/GenBank/DDBJ databases">
        <authorList>
            <consortium name="Pathogen Informatics"/>
            <person name="Doyle S."/>
        </authorList>
    </citation>
    <scope>NUCLEOTIDE SEQUENCE [LARGE SCALE GENOMIC DNA]</scope>
    <source>
        <strain evidence="6 7">NCTC11819</strain>
    </source>
</reference>
<evidence type="ECO:0000313" key="7">
    <source>
        <dbReference type="Proteomes" id="UP000255284"/>
    </source>
</evidence>
<dbReference type="GO" id="GO:0005524">
    <property type="term" value="F:ATP binding"/>
    <property type="evidence" value="ECO:0007669"/>
    <property type="project" value="UniProtKB-KW"/>
</dbReference>
<evidence type="ECO:0000256" key="1">
    <source>
        <dbReference type="ARBA" id="ARBA00022448"/>
    </source>
</evidence>
<dbReference type="Proteomes" id="UP000582487">
    <property type="component" value="Unassembled WGS sequence"/>
</dbReference>
<evidence type="ECO:0000259" key="4">
    <source>
        <dbReference type="PROSITE" id="PS50893"/>
    </source>
</evidence>
<accession>A0A2X1SF34</accession>
<dbReference type="SMART" id="SM00382">
    <property type="entry name" value="AAA"/>
    <property type="match status" value="1"/>
</dbReference>
<dbReference type="InterPro" id="IPR003439">
    <property type="entry name" value="ABC_transporter-like_ATP-bd"/>
</dbReference>
<evidence type="ECO:0000313" key="8">
    <source>
        <dbReference type="Proteomes" id="UP000582487"/>
    </source>
</evidence>
<dbReference type="PANTHER" id="PTHR42939">
    <property type="entry name" value="ABC TRANSPORTER ATP-BINDING PROTEIN ALBC-RELATED"/>
    <property type="match status" value="1"/>
</dbReference>
<sequence>MLRLDNLQYRYPGGAGLGPLTYDFLPGSVYAIVGPNGAGKSTLFNILAGLLPSQKGIVSVDGTASSARIPLPILGFLPETSLLNPRFTPRQALQFDAAMRGFPLSAAQLMSRLEAFGCHDFADQKITSLSQGMAKRVALAIAFQPTASVLILDEPLNGIDTQTLIQLRERVLEARESGQTLLISSHILSFVDEVTDEILFLSHGCLAARTPTHAGQAEQIYRHLFMRM</sequence>
<keyword evidence="3 5" id="KW-0067">ATP-binding</keyword>
<dbReference type="Gene3D" id="3.40.50.300">
    <property type="entry name" value="P-loop containing nucleotide triphosphate hydrolases"/>
    <property type="match status" value="1"/>
</dbReference>
<dbReference type="Proteomes" id="UP000255284">
    <property type="component" value="Unassembled WGS sequence"/>
</dbReference>
<dbReference type="AlphaFoldDB" id="A0A2X1SF34"/>
<dbReference type="CDD" id="cd03230">
    <property type="entry name" value="ABC_DR_subfamily_A"/>
    <property type="match status" value="1"/>
</dbReference>
<dbReference type="InterPro" id="IPR003593">
    <property type="entry name" value="AAA+_ATPase"/>
</dbReference>
<proteinExistence type="predicted"/>
<dbReference type="InterPro" id="IPR051782">
    <property type="entry name" value="ABC_Transporter_VariousFunc"/>
</dbReference>
<dbReference type="PROSITE" id="PS50893">
    <property type="entry name" value="ABC_TRANSPORTER_2"/>
    <property type="match status" value="1"/>
</dbReference>
<organism evidence="5 8">
    <name type="scientific">Mobiluncus mulieris</name>
    <dbReference type="NCBI Taxonomy" id="2052"/>
    <lineage>
        <taxon>Bacteria</taxon>
        <taxon>Bacillati</taxon>
        <taxon>Actinomycetota</taxon>
        <taxon>Actinomycetes</taxon>
        <taxon>Actinomycetales</taxon>
        <taxon>Actinomycetaceae</taxon>
        <taxon>Mobiluncus</taxon>
    </lineage>
</organism>
<protein>
    <submittedName>
        <fullName evidence="5">ABC transporter ATP-binding protein</fullName>
    </submittedName>
    <submittedName>
        <fullName evidence="6">ABC-type transporter ATP-binding protein EcsA</fullName>
    </submittedName>
</protein>
<name>A0A2X1SF34_9ACTO</name>
<dbReference type="InterPro" id="IPR017871">
    <property type="entry name" value="ABC_transporter-like_CS"/>
</dbReference>
<keyword evidence="2" id="KW-0547">Nucleotide-binding</keyword>
<dbReference type="EMBL" id="JABCUV010000003">
    <property type="protein sequence ID" value="NMW92789.1"/>
    <property type="molecule type" value="Genomic_DNA"/>
</dbReference>
<feature type="domain" description="ABC transporter" evidence="4">
    <location>
        <begin position="2"/>
        <end position="228"/>
    </location>
</feature>
<evidence type="ECO:0000256" key="2">
    <source>
        <dbReference type="ARBA" id="ARBA00022741"/>
    </source>
</evidence>
<keyword evidence="1" id="KW-0813">Transport</keyword>
<evidence type="ECO:0000313" key="6">
    <source>
        <dbReference type="EMBL" id="STO17067.1"/>
    </source>
</evidence>
<dbReference type="OrthoDB" id="3396710at2"/>
<dbReference type="RefSeq" id="WP_004016525.1">
    <property type="nucleotide sequence ID" value="NZ_CAMUNX010000004.1"/>
</dbReference>
<dbReference type="EMBL" id="UGGQ01000006">
    <property type="protein sequence ID" value="STO17067.1"/>
    <property type="molecule type" value="Genomic_DNA"/>
</dbReference>
<dbReference type="InterPro" id="IPR027417">
    <property type="entry name" value="P-loop_NTPase"/>
</dbReference>
<dbReference type="GeneID" id="61168300"/>
<evidence type="ECO:0000256" key="3">
    <source>
        <dbReference type="ARBA" id="ARBA00022840"/>
    </source>
</evidence>
<gene>
    <name evidence="6" type="primary">ecsA_2</name>
    <name evidence="5" type="ORF">HHJ74_03590</name>
    <name evidence="6" type="ORF">NCTC11819_01650</name>
</gene>
<dbReference type="SUPFAM" id="SSF52540">
    <property type="entry name" value="P-loop containing nucleoside triphosphate hydrolases"/>
    <property type="match status" value="1"/>
</dbReference>
<dbReference type="Pfam" id="PF00005">
    <property type="entry name" value="ABC_tran"/>
    <property type="match status" value="1"/>
</dbReference>
<evidence type="ECO:0000313" key="5">
    <source>
        <dbReference type="EMBL" id="NMW92789.1"/>
    </source>
</evidence>